<dbReference type="InterPro" id="IPR011006">
    <property type="entry name" value="CheY-like_superfamily"/>
</dbReference>
<sequence>MTLNDAALHVFLIADNAADAEVVEAALTQERSMPCRVERAPSLAAALNRLGKVSFDVILLDLGLTDGKGLGSFESVRAAAPNALMLILCSGDDELRTQQVLACGADDHLDKGRLDPYWLPRTLHYLIERKAIRLALTLSEARFRAMSDASPLGIFVSGIDGECIYTNAAYHQISGLNLEQTLGTNWSMAIHPDDRQQVLQQWRTAALGGAPFKSEARFLRADGSVVWTRLHAASMHDGRELRGHVQTVEDISARKTAEDALFEERERALVTLNSIGDAVLSTDLTGNVSYLNPAAEAITGWLQAEAIGRPLTEVFRIIDGATGEVAPNPAQRAIEENRTVGLAADTALLRRDGRELAIEDSAAPIHNRNGRVTGAVIVFRDVSESRSMVLKMAHMAQHDVLTGLPNRALLNDRLARSIGLAQRHGKRVGLMFLDLDHFKRINDSLGHAAGDELLQLVAERLMLCVRSTDTICRLGGDEFVILLGELEAGHDAALIAEKLIDAFVEPCLIADRELHVSMSIGISIYPDDGDDIDAVMRNADTAMYQAKASGRNNFQFFTPASPMLQTSSAP</sequence>
<dbReference type="Pfam" id="PF08447">
    <property type="entry name" value="PAS_3"/>
    <property type="match status" value="1"/>
</dbReference>
<dbReference type="InterPro" id="IPR013655">
    <property type="entry name" value="PAS_fold_3"/>
</dbReference>
<dbReference type="SUPFAM" id="SSF52172">
    <property type="entry name" value="CheY-like"/>
    <property type="match status" value="1"/>
</dbReference>
<dbReference type="InterPro" id="IPR000014">
    <property type="entry name" value="PAS"/>
</dbReference>
<feature type="domain" description="Response regulatory" evidence="2">
    <location>
        <begin position="9"/>
        <end position="126"/>
    </location>
</feature>
<evidence type="ECO:0000259" key="4">
    <source>
        <dbReference type="PROSITE" id="PS50113"/>
    </source>
</evidence>
<dbReference type="CDD" id="cd01949">
    <property type="entry name" value="GGDEF"/>
    <property type="match status" value="1"/>
</dbReference>
<evidence type="ECO:0008006" key="8">
    <source>
        <dbReference type="Google" id="ProtNLM"/>
    </source>
</evidence>
<dbReference type="Pfam" id="PF00990">
    <property type="entry name" value="GGDEF"/>
    <property type="match status" value="1"/>
</dbReference>
<feature type="domain" description="PAC" evidence="4">
    <location>
        <begin position="212"/>
        <end position="263"/>
    </location>
</feature>
<dbReference type="STRING" id="1348657.M622_02445"/>
<dbReference type="InterPro" id="IPR000160">
    <property type="entry name" value="GGDEF_dom"/>
</dbReference>
<dbReference type="SUPFAM" id="SSF55073">
    <property type="entry name" value="Nucleotide cyclase"/>
    <property type="match status" value="1"/>
</dbReference>
<dbReference type="InterPro" id="IPR052155">
    <property type="entry name" value="Biofilm_reg_signaling"/>
</dbReference>
<dbReference type="GO" id="GO:0000160">
    <property type="term" value="P:phosphorelay signal transduction system"/>
    <property type="evidence" value="ECO:0007669"/>
    <property type="project" value="InterPro"/>
</dbReference>
<reference evidence="6 7" key="1">
    <citation type="submission" date="2013-06" db="EMBL/GenBank/DDBJ databases">
        <title>Draft genome sequence of Thauera terpenica.</title>
        <authorList>
            <person name="Liu B."/>
            <person name="Frostegard A.H."/>
            <person name="Shapleigh J.P."/>
        </authorList>
    </citation>
    <scope>NUCLEOTIDE SEQUENCE [LARGE SCALE GENOMIC DNA]</scope>
    <source>
        <strain evidence="6 7">58Eu</strain>
    </source>
</reference>
<dbReference type="Gene3D" id="3.30.70.270">
    <property type="match status" value="1"/>
</dbReference>
<feature type="modified residue" description="4-aspartylphosphate" evidence="1">
    <location>
        <position position="61"/>
    </location>
</feature>
<keyword evidence="7" id="KW-1185">Reference proteome</keyword>
<gene>
    <name evidence="6" type="ORF">M622_02445</name>
</gene>
<dbReference type="AlphaFoldDB" id="T0AZU5"/>
<dbReference type="Gene3D" id="3.30.450.20">
    <property type="entry name" value="PAS domain"/>
    <property type="match status" value="2"/>
</dbReference>
<dbReference type="PROSITE" id="PS50113">
    <property type="entry name" value="PAC"/>
    <property type="match status" value="2"/>
</dbReference>
<evidence type="ECO:0000313" key="6">
    <source>
        <dbReference type="EMBL" id="EPZ16053.1"/>
    </source>
</evidence>
<dbReference type="GO" id="GO:0006355">
    <property type="term" value="P:regulation of DNA-templated transcription"/>
    <property type="evidence" value="ECO:0007669"/>
    <property type="project" value="InterPro"/>
</dbReference>
<dbReference type="SUPFAM" id="SSF55785">
    <property type="entry name" value="PYP-like sensor domain (PAS domain)"/>
    <property type="match status" value="2"/>
</dbReference>
<dbReference type="Pfam" id="PF00989">
    <property type="entry name" value="PAS"/>
    <property type="match status" value="1"/>
</dbReference>
<dbReference type="eggNOG" id="COG2199">
    <property type="taxonomic scope" value="Bacteria"/>
</dbReference>
<feature type="domain" description="GGDEF" evidence="5">
    <location>
        <begin position="426"/>
        <end position="559"/>
    </location>
</feature>
<dbReference type="PROSITE" id="PS50112">
    <property type="entry name" value="PAS"/>
    <property type="match status" value="2"/>
</dbReference>
<feature type="domain" description="PAC" evidence="4">
    <location>
        <begin position="342"/>
        <end position="394"/>
    </location>
</feature>
<dbReference type="SMART" id="SM00448">
    <property type="entry name" value="REC"/>
    <property type="match status" value="1"/>
</dbReference>
<dbReference type="FunFam" id="3.30.70.270:FF:000001">
    <property type="entry name" value="Diguanylate cyclase domain protein"/>
    <property type="match status" value="1"/>
</dbReference>
<dbReference type="InterPro" id="IPR029787">
    <property type="entry name" value="Nucleotide_cyclase"/>
</dbReference>
<dbReference type="Pfam" id="PF00072">
    <property type="entry name" value="Response_reg"/>
    <property type="match status" value="1"/>
</dbReference>
<dbReference type="eggNOG" id="COG0745">
    <property type="taxonomic scope" value="Bacteria"/>
</dbReference>
<dbReference type="InterPro" id="IPR000700">
    <property type="entry name" value="PAS-assoc_C"/>
</dbReference>
<evidence type="ECO:0000313" key="7">
    <source>
        <dbReference type="Proteomes" id="UP000015455"/>
    </source>
</evidence>
<protein>
    <recommendedName>
        <fullName evidence="8">Diguanylate cyclase</fullName>
    </recommendedName>
</protein>
<feature type="domain" description="PAS" evidence="3">
    <location>
        <begin position="264"/>
        <end position="337"/>
    </location>
</feature>
<evidence type="ECO:0000259" key="5">
    <source>
        <dbReference type="PROSITE" id="PS50887"/>
    </source>
</evidence>
<dbReference type="InterPro" id="IPR013767">
    <property type="entry name" value="PAS_fold"/>
</dbReference>
<dbReference type="SMART" id="SM00086">
    <property type="entry name" value="PAC"/>
    <property type="match status" value="2"/>
</dbReference>
<feature type="domain" description="PAS" evidence="3">
    <location>
        <begin position="139"/>
        <end position="209"/>
    </location>
</feature>
<organism evidence="6 7">
    <name type="scientific">Thauera terpenica 58Eu</name>
    <dbReference type="NCBI Taxonomy" id="1348657"/>
    <lineage>
        <taxon>Bacteria</taxon>
        <taxon>Pseudomonadati</taxon>
        <taxon>Pseudomonadota</taxon>
        <taxon>Betaproteobacteria</taxon>
        <taxon>Rhodocyclales</taxon>
        <taxon>Zoogloeaceae</taxon>
        <taxon>Thauera</taxon>
    </lineage>
</organism>
<dbReference type="GO" id="GO:0003824">
    <property type="term" value="F:catalytic activity"/>
    <property type="evidence" value="ECO:0007669"/>
    <property type="project" value="UniProtKB-ARBA"/>
</dbReference>
<dbReference type="SMART" id="SM00267">
    <property type="entry name" value="GGDEF"/>
    <property type="match status" value="1"/>
</dbReference>
<dbReference type="InterPro" id="IPR001789">
    <property type="entry name" value="Sig_transdc_resp-reg_receiver"/>
</dbReference>
<keyword evidence="1" id="KW-0597">Phosphoprotein</keyword>
<dbReference type="InterPro" id="IPR043128">
    <property type="entry name" value="Rev_trsase/Diguanyl_cyclase"/>
</dbReference>
<dbReference type="NCBIfam" id="TIGR00254">
    <property type="entry name" value="GGDEF"/>
    <property type="match status" value="1"/>
</dbReference>
<name>T0AZU5_9RHOO</name>
<evidence type="ECO:0000259" key="2">
    <source>
        <dbReference type="PROSITE" id="PS50110"/>
    </source>
</evidence>
<dbReference type="CDD" id="cd00130">
    <property type="entry name" value="PAS"/>
    <property type="match status" value="2"/>
</dbReference>
<dbReference type="Proteomes" id="UP000015455">
    <property type="component" value="Unassembled WGS sequence"/>
</dbReference>
<dbReference type="EMBL" id="ATJV01000048">
    <property type="protein sequence ID" value="EPZ16053.1"/>
    <property type="molecule type" value="Genomic_DNA"/>
</dbReference>
<dbReference type="NCBIfam" id="TIGR00229">
    <property type="entry name" value="sensory_box"/>
    <property type="match status" value="2"/>
</dbReference>
<proteinExistence type="predicted"/>
<dbReference type="InterPro" id="IPR001610">
    <property type="entry name" value="PAC"/>
</dbReference>
<dbReference type="PANTHER" id="PTHR44757">
    <property type="entry name" value="DIGUANYLATE CYCLASE DGCP"/>
    <property type="match status" value="1"/>
</dbReference>
<accession>T0AZU5</accession>
<dbReference type="SMART" id="SM00091">
    <property type="entry name" value="PAS"/>
    <property type="match status" value="2"/>
</dbReference>
<dbReference type="PANTHER" id="PTHR44757:SF4">
    <property type="entry name" value="DIGUANYLATE CYCLASE DGCE-RELATED"/>
    <property type="match status" value="1"/>
</dbReference>
<evidence type="ECO:0000256" key="1">
    <source>
        <dbReference type="PROSITE-ProRule" id="PRU00169"/>
    </source>
</evidence>
<dbReference type="CDD" id="cd00156">
    <property type="entry name" value="REC"/>
    <property type="match status" value="1"/>
</dbReference>
<dbReference type="InterPro" id="IPR035965">
    <property type="entry name" value="PAS-like_dom_sf"/>
</dbReference>
<dbReference type="PROSITE" id="PS50110">
    <property type="entry name" value="RESPONSE_REGULATORY"/>
    <property type="match status" value="1"/>
</dbReference>
<evidence type="ECO:0000259" key="3">
    <source>
        <dbReference type="PROSITE" id="PS50112"/>
    </source>
</evidence>
<dbReference type="Gene3D" id="3.40.50.2300">
    <property type="match status" value="1"/>
</dbReference>
<comment type="caution">
    <text evidence="6">The sequence shown here is derived from an EMBL/GenBank/DDBJ whole genome shotgun (WGS) entry which is preliminary data.</text>
</comment>
<dbReference type="PROSITE" id="PS50887">
    <property type="entry name" value="GGDEF"/>
    <property type="match status" value="1"/>
</dbReference>
<dbReference type="PATRIC" id="fig|1348657.5.peg.1466"/>